<evidence type="ECO:0000256" key="2">
    <source>
        <dbReference type="ARBA" id="ARBA00022679"/>
    </source>
</evidence>
<evidence type="ECO:0000313" key="8">
    <source>
        <dbReference type="EMBL" id="MQN85363.1"/>
    </source>
</evidence>
<gene>
    <name evidence="9" type="ORF">F7D31_06715</name>
    <name evidence="7" type="ORF">F7D71_10570</name>
    <name evidence="8" type="ORF">F7D74_15565</name>
    <name evidence="6" type="ORF">KSW80_05605</name>
</gene>
<dbReference type="EMBL" id="VZBZ01000135">
    <property type="protein sequence ID" value="MQN78285.1"/>
    <property type="molecule type" value="Genomic_DNA"/>
</dbReference>
<evidence type="ECO:0000313" key="7">
    <source>
        <dbReference type="EMBL" id="MQN78285.1"/>
    </source>
</evidence>
<evidence type="ECO:0000259" key="4">
    <source>
        <dbReference type="Pfam" id="PF07804"/>
    </source>
</evidence>
<dbReference type="Proteomes" id="UP000421283">
    <property type="component" value="Unassembled WGS sequence"/>
</dbReference>
<dbReference type="Proteomes" id="UP000423156">
    <property type="component" value="Unassembled WGS sequence"/>
</dbReference>
<dbReference type="Pfam" id="PF13657">
    <property type="entry name" value="Couple_hipA"/>
    <property type="match status" value="1"/>
</dbReference>
<name>A0AA90UIW3_9BACT</name>
<keyword evidence="2" id="KW-0808">Transferase</keyword>
<evidence type="ECO:0000256" key="3">
    <source>
        <dbReference type="ARBA" id="ARBA00022777"/>
    </source>
</evidence>
<dbReference type="EMBL" id="VZCC01000108">
    <property type="protein sequence ID" value="MQN85363.1"/>
    <property type="molecule type" value="Genomic_DNA"/>
</dbReference>
<evidence type="ECO:0000313" key="6">
    <source>
        <dbReference type="EMBL" id="MBV3407884.1"/>
    </source>
</evidence>
<evidence type="ECO:0000313" key="10">
    <source>
        <dbReference type="Proteomes" id="UP000421283"/>
    </source>
</evidence>
<evidence type="ECO:0000313" key="11">
    <source>
        <dbReference type="Proteomes" id="UP000421408"/>
    </source>
</evidence>
<evidence type="ECO:0000313" key="9">
    <source>
        <dbReference type="EMBL" id="MQO92359.1"/>
    </source>
</evidence>
<evidence type="ECO:0000313" key="12">
    <source>
        <dbReference type="Proteomes" id="UP000423156"/>
    </source>
</evidence>
<dbReference type="InterPro" id="IPR052028">
    <property type="entry name" value="HipA_Ser/Thr_kinase"/>
</dbReference>
<organism evidence="6 13">
    <name type="scientific">Segatella copri</name>
    <dbReference type="NCBI Taxonomy" id="165179"/>
    <lineage>
        <taxon>Bacteria</taxon>
        <taxon>Pseudomonadati</taxon>
        <taxon>Bacteroidota</taxon>
        <taxon>Bacteroidia</taxon>
        <taxon>Bacteroidales</taxon>
        <taxon>Prevotellaceae</taxon>
        <taxon>Segatella</taxon>
    </lineage>
</organism>
<reference evidence="7" key="3">
    <citation type="submission" date="2022-12" db="EMBL/GenBank/DDBJ databases">
        <title>Distinct polysaccharide growth profiles of human intestinal Prevotella copri isolates.</title>
        <authorList>
            <person name="Fehlner-Peach H."/>
            <person name="Magnabosco C."/>
            <person name="Raghavan V."/>
            <person name="Scher J.U."/>
            <person name="Tett A."/>
            <person name="Cox L.M."/>
            <person name="Gottsegen C."/>
            <person name="Watters A."/>
            <person name="Wiltshire- Gordon J.D."/>
            <person name="Segata N."/>
            <person name="Bonneau R."/>
            <person name="Littman D.R."/>
        </authorList>
    </citation>
    <scope>NUCLEOTIDE SEQUENCE</scope>
    <source>
        <strain evidence="7">BU41712</strain>
        <strain evidence="11">iAA108</strain>
        <strain evidence="8">IAA108</strain>
        <strain evidence="10">iAU3127</strain>
    </source>
</reference>
<dbReference type="Proteomes" id="UP000421408">
    <property type="component" value="Unassembled WGS sequence"/>
</dbReference>
<reference evidence="12" key="1">
    <citation type="submission" date="2019-09" db="EMBL/GenBank/DDBJ databases">
        <title>Distinct polysaccharide growth profiles of human intestinal Prevotella copri isolates.</title>
        <authorList>
            <person name="Fehlner-Peach H."/>
            <person name="Magnabosco C."/>
            <person name="Raghavan V."/>
            <person name="Scher J.U."/>
            <person name="Tett A."/>
            <person name="Cox L.M."/>
            <person name="Gottsegen C."/>
            <person name="Watters A."/>
            <person name="Wiltshire- Gordon J.D."/>
            <person name="Segata N."/>
            <person name="Bonneau R."/>
            <person name="Littman D.R."/>
        </authorList>
    </citation>
    <scope>NUCLEOTIDE SEQUENCE [LARGE SCALE GENOMIC DNA]</scope>
    <source>
        <strain evidence="12">BU41712</strain>
        <strain evidence="9">IAU3127</strain>
    </source>
</reference>
<dbReference type="AlphaFoldDB" id="A0AA90UIW3"/>
<evidence type="ECO:0000259" key="5">
    <source>
        <dbReference type="Pfam" id="PF13657"/>
    </source>
</evidence>
<dbReference type="Proteomes" id="UP001196316">
    <property type="component" value="Unassembled WGS sequence"/>
</dbReference>
<dbReference type="GO" id="GO:0004674">
    <property type="term" value="F:protein serine/threonine kinase activity"/>
    <property type="evidence" value="ECO:0007669"/>
    <property type="project" value="TreeGrafter"/>
</dbReference>
<keyword evidence="3" id="KW-0418">Kinase</keyword>
<dbReference type="InterPro" id="IPR017508">
    <property type="entry name" value="HipA_N1"/>
</dbReference>
<dbReference type="RefSeq" id="WP_153093143.1">
    <property type="nucleotide sequence ID" value="NZ_JAHOEK010000010.1"/>
</dbReference>
<sequence length="496" mass="57046">MVKTLKVILWDEEVGRLSWDDKRQMSYFTYNPTFVHRGIDISPLWASIRNNRGLMPIWGEEQRIYQKLPAFLADSLPDSWGNQLFDLWRQQNHLSNTEISPLDKLSFIGRRGMGALEFVPEYERSKKSERIDVNSLVALAERIFTEREEAQILPEESLTMQSLLTVGTSAGGRQPKAVIAINSADGEIRSGQISDLDGYDYYLLKFGNADFNSAELEMTYYDLAIKAGINMMHSELLTVDGSKHFMTQRFDRKDGKKLHTQTLAAMYPEANSYEQLISVCRSLHLPEADCEEVYRRMIFNVLANNTDDHNKNFSFMMDRMGNWRLSPAYDLTYILNMGGVQPNQDHCMFIRSKLRNISKEDVLQFAFDNGIRKPESIIGDVKNALLQFRTVAVKYAVDEKWIGRVEATILSHLKEWGEYEDDKPTLSVEINGHQVTDVHIEQAYKGNFHLCAKIDGREKKFVISKNKNEFSLIESLGIANLTEKQLLTMVEKFLCK</sequence>
<dbReference type="EMBL" id="JAHOEP010000011">
    <property type="protein sequence ID" value="MBV3407884.1"/>
    <property type="molecule type" value="Genomic_DNA"/>
</dbReference>
<evidence type="ECO:0000313" key="13">
    <source>
        <dbReference type="Proteomes" id="UP001196316"/>
    </source>
</evidence>
<comment type="caution">
    <text evidence="6">The sequence shown here is derived from an EMBL/GenBank/DDBJ whole genome shotgun (WGS) entry which is preliminary data.</text>
</comment>
<evidence type="ECO:0000256" key="1">
    <source>
        <dbReference type="ARBA" id="ARBA00010164"/>
    </source>
</evidence>
<feature type="domain" description="HipA-like C-terminal" evidence="4">
    <location>
        <begin position="168"/>
        <end position="384"/>
    </location>
</feature>
<reference evidence="6" key="2">
    <citation type="submission" date="2021-06" db="EMBL/GenBank/DDBJ databases">
        <title>Collection of gut derived symbiotic bacterial strains cultured from healthy donors.</title>
        <authorList>
            <person name="Lin H."/>
            <person name="Littmann E."/>
            <person name="Pamer E.G."/>
        </authorList>
    </citation>
    <scope>NUCLEOTIDE SEQUENCE</scope>
    <source>
        <strain evidence="6">MSK.21.60</strain>
    </source>
</reference>
<protein>
    <submittedName>
        <fullName evidence="6">Type II toxin-antitoxin system HipA family toxin</fullName>
    </submittedName>
</protein>
<feature type="domain" description="HipA N-terminal subdomain 1" evidence="5">
    <location>
        <begin position="5"/>
        <end position="118"/>
    </location>
</feature>
<comment type="similarity">
    <text evidence="1">Belongs to the HipA Ser/Thr kinase family.</text>
</comment>
<dbReference type="Gene3D" id="1.10.1070.20">
    <property type="match status" value="1"/>
</dbReference>
<dbReference type="PANTHER" id="PTHR37419">
    <property type="entry name" value="SERINE/THREONINE-PROTEIN KINASE TOXIN HIPA"/>
    <property type="match status" value="1"/>
</dbReference>
<dbReference type="InterPro" id="IPR012893">
    <property type="entry name" value="HipA-like_C"/>
</dbReference>
<accession>A0AA90UIW3</accession>
<dbReference type="PANTHER" id="PTHR37419:SF8">
    <property type="entry name" value="TOXIN YJJJ"/>
    <property type="match status" value="1"/>
</dbReference>
<dbReference type="Pfam" id="PF07804">
    <property type="entry name" value="HipA_C"/>
    <property type="match status" value="1"/>
</dbReference>
<proteinExistence type="inferred from homology"/>
<dbReference type="EMBL" id="VZAP01000088">
    <property type="protein sequence ID" value="MQO92359.1"/>
    <property type="molecule type" value="Genomic_DNA"/>
</dbReference>
<dbReference type="GO" id="GO:0005829">
    <property type="term" value="C:cytosol"/>
    <property type="evidence" value="ECO:0007669"/>
    <property type="project" value="TreeGrafter"/>
</dbReference>